<comment type="similarity">
    <text evidence="1">Belongs to the UPF0235 family.</text>
</comment>
<evidence type="ECO:0000256" key="1">
    <source>
        <dbReference type="ARBA" id="ARBA00010364"/>
    </source>
</evidence>
<proteinExistence type="inferred from homology"/>
<dbReference type="HOGENOM" id="CLU_130694_2_0_1"/>
<dbReference type="NCBIfam" id="TIGR00251">
    <property type="entry name" value="DUF167 family protein"/>
    <property type="match status" value="1"/>
</dbReference>
<dbReference type="EMBL" id="JH431628">
    <property type="status" value="NOT_ANNOTATED_CDS"/>
    <property type="molecule type" value="Genomic_DNA"/>
</dbReference>
<dbReference type="Gene3D" id="3.30.1200.10">
    <property type="entry name" value="YggU-like"/>
    <property type="match status" value="1"/>
</dbReference>
<dbReference type="InterPro" id="IPR036591">
    <property type="entry name" value="YggU-like_sf"/>
</dbReference>
<reference evidence="3" key="1">
    <citation type="submission" date="2011-05" db="EMBL/GenBank/DDBJ databases">
        <authorList>
            <person name="Richards S.R."/>
            <person name="Qu J."/>
            <person name="Jiang H."/>
            <person name="Jhangiani S.N."/>
            <person name="Agravi P."/>
            <person name="Goodspeed R."/>
            <person name="Gross S."/>
            <person name="Mandapat C."/>
            <person name="Jackson L."/>
            <person name="Mathew T."/>
            <person name="Pu L."/>
            <person name="Thornton R."/>
            <person name="Saada N."/>
            <person name="Wilczek-Boney K.B."/>
            <person name="Lee S."/>
            <person name="Kovar C."/>
            <person name="Wu Y."/>
            <person name="Scherer S.E."/>
            <person name="Worley K.C."/>
            <person name="Muzny D.M."/>
            <person name="Gibbs R."/>
        </authorList>
    </citation>
    <scope>NUCLEOTIDE SEQUENCE</scope>
    <source>
        <strain evidence="3">Brora</strain>
    </source>
</reference>
<evidence type="ECO:0000313" key="2">
    <source>
        <dbReference type="EnsemblMetazoa" id="SMAR014488-PA"/>
    </source>
</evidence>
<dbReference type="eggNOG" id="KOG3276">
    <property type="taxonomic scope" value="Eukaryota"/>
</dbReference>
<protein>
    <submittedName>
        <fullName evidence="2">Uncharacterized protein</fullName>
    </submittedName>
</protein>
<dbReference type="SUPFAM" id="SSF69786">
    <property type="entry name" value="YggU-like"/>
    <property type="match status" value="1"/>
</dbReference>
<dbReference type="AlphaFoldDB" id="T1JKV8"/>
<dbReference type="PhylomeDB" id="T1JKV8"/>
<dbReference type="PANTHER" id="PTHR13420">
    <property type="entry name" value="UPF0235 PROTEIN C15ORF40"/>
    <property type="match status" value="1"/>
</dbReference>
<dbReference type="SMART" id="SM01152">
    <property type="entry name" value="DUF167"/>
    <property type="match status" value="1"/>
</dbReference>
<reference evidence="2" key="2">
    <citation type="submission" date="2015-02" db="UniProtKB">
        <authorList>
            <consortium name="EnsemblMetazoa"/>
        </authorList>
    </citation>
    <scope>IDENTIFICATION</scope>
</reference>
<keyword evidence="3" id="KW-1185">Reference proteome</keyword>
<dbReference type="InterPro" id="IPR003746">
    <property type="entry name" value="DUF167"/>
</dbReference>
<sequence>MLMLRKIRHYFFISIQEISTSLIMPKHDKQVKKPVKAIESGPISSKINGTILIKISAKPGAKQNAITDINEENVSVHINAAPVEGAANTELVKYLASGSKSRDKIISISNEHMTREKILEKLQKEKSTS</sequence>
<name>T1JKV8_STRMM</name>
<dbReference type="PANTHER" id="PTHR13420:SF7">
    <property type="entry name" value="UPF0235 PROTEIN C15ORF40"/>
    <property type="match status" value="1"/>
</dbReference>
<dbReference type="Proteomes" id="UP000014500">
    <property type="component" value="Unassembled WGS sequence"/>
</dbReference>
<dbReference type="STRING" id="126957.T1JKV8"/>
<dbReference type="EnsemblMetazoa" id="SMAR014488-RA">
    <property type="protein sequence ID" value="SMAR014488-PA"/>
    <property type="gene ID" value="SMAR014488"/>
</dbReference>
<evidence type="ECO:0000313" key="3">
    <source>
        <dbReference type="Proteomes" id="UP000014500"/>
    </source>
</evidence>
<accession>T1JKV8</accession>
<dbReference type="GO" id="GO:0005737">
    <property type="term" value="C:cytoplasm"/>
    <property type="evidence" value="ECO:0007669"/>
    <property type="project" value="TreeGrafter"/>
</dbReference>
<dbReference type="Pfam" id="PF02594">
    <property type="entry name" value="DUF167"/>
    <property type="match status" value="1"/>
</dbReference>
<organism evidence="2 3">
    <name type="scientific">Strigamia maritima</name>
    <name type="common">European centipede</name>
    <name type="synonym">Geophilus maritimus</name>
    <dbReference type="NCBI Taxonomy" id="126957"/>
    <lineage>
        <taxon>Eukaryota</taxon>
        <taxon>Metazoa</taxon>
        <taxon>Ecdysozoa</taxon>
        <taxon>Arthropoda</taxon>
        <taxon>Myriapoda</taxon>
        <taxon>Chilopoda</taxon>
        <taxon>Pleurostigmophora</taxon>
        <taxon>Geophilomorpha</taxon>
        <taxon>Linotaeniidae</taxon>
        <taxon>Strigamia</taxon>
    </lineage>
</organism>